<dbReference type="EMBL" id="JACDQQ010002866">
    <property type="protein sequence ID" value="MBA0089184.1"/>
    <property type="molecule type" value="Genomic_DNA"/>
</dbReference>
<evidence type="ECO:0000313" key="1">
    <source>
        <dbReference type="EMBL" id="MBA0089184.1"/>
    </source>
</evidence>
<sequence length="69" mass="7314">MIFHIVGEETPGLWVDGGETCGVGMHRAVQLERVLAEPGLVKFGFRAALVARELVVVIEPPAVCSPNGS</sequence>
<dbReference type="AlphaFoldDB" id="A0A7V8NX79"/>
<comment type="caution">
    <text evidence="1">The sequence shown here is derived from an EMBL/GenBank/DDBJ whole genome shotgun (WGS) entry which is preliminary data.</text>
</comment>
<reference evidence="1" key="1">
    <citation type="submission" date="2020-06" db="EMBL/GenBank/DDBJ databases">
        <title>Legume-microbial interactions unlock mineral nutrients during tropical forest succession.</title>
        <authorList>
            <person name="Epihov D.Z."/>
        </authorList>
    </citation>
    <scope>NUCLEOTIDE SEQUENCE [LARGE SCALE GENOMIC DNA]</scope>
    <source>
        <strain evidence="1">Pan2503</strain>
    </source>
</reference>
<gene>
    <name evidence="1" type="ORF">HRJ53_29690</name>
</gene>
<name>A0A7V8NX79_9BACT</name>
<keyword evidence="2" id="KW-1185">Reference proteome</keyword>
<organism evidence="1 2">
    <name type="scientific">Candidatus Acidiferrum panamense</name>
    <dbReference type="NCBI Taxonomy" id="2741543"/>
    <lineage>
        <taxon>Bacteria</taxon>
        <taxon>Pseudomonadati</taxon>
        <taxon>Acidobacteriota</taxon>
        <taxon>Terriglobia</taxon>
        <taxon>Candidatus Acidiferrales</taxon>
        <taxon>Candidatus Acidiferrum</taxon>
    </lineage>
</organism>
<proteinExistence type="predicted"/>
<accession>A0A7V8NX79</accession>
<protein>
    <submittedName>
        <fullName evidence="1">Uncharacterized protein</fullName>
    </submittedName>
</protein>
<dbReference type="Proteomes" id="UP000567293">
    <property type="component" value="Unassembled WGS sequence"/>
</dbReference>
<evidence type="ECO:0000313" key="2">
    <source>
        <dbReference type="Proteomes" id="UP000567293"/>
    </source>
</evidence>